<protein>
    <submittedName>
        <fullName evidence="2">Uncharacterized protein</fullName>
    </submittedName>
</protein>
<evidence type="ECO:0000313" key="3">
    <source>
        <dbReference type="Proteomes" id="UP000006860"/>
    </source>
</evidence>
<accession>F0SM55</accession>
<sequence length="1363" mass="156797">MIDSGNEPQSSEQVASAARELLGYLNFSSGARDAQAFRHWNTLFAAFPENPIPQVRQVLAEQLQQMRDSQQAFRESGQAEAVLNLVFDELLPAYWEYHRDLLFHLQPEILHQPFFIGCLAEAVLQQGDPWTEADRIIPAAIDQLNDFLGYRPVAVLENGRMVEPYPHERFRPIPIHLQDVGTAVGPYHDLIARTLAFLEQLPSEVIAATHFHLANVQELAVDIRSYDYNHPVFKRTNYLFGEWDPHQIGLDGHYHRFVVRQIILDALLDWIQSQVQLEKVPYDEALYDASAALSGTILMASSISGSGPDTFDSTISLSSLLPIVARQRDFFYERLMSNLEGARAERLRKHQEATQQPFGHVRHALNMFLSSHGASQVRNRELALMYARMGFPEEARRQAAIIPAASIRFETEIQWRLRIGHQALLTGDFARTEQLLEEIEDLERRAIECGALVDPWNILGFQGQFTLFANREDTVPDVRVESLIELKDRIFNLYATTLREAALAGEQETLERVAAKFQRQAEQWDQYATTTVDEIPKLFGEQNFESSLVVARTLAAWKREGASENSISFWNQHLDLFDSQIAYHNIVHVLLEKRDLNASLGLLMQWLNQTEESENVQFDESFSSALLEWTRLLQSEATEPEDLLQRYRRMLELLEANAGGRWGVPPLTMNAEVDGPTDAEDEDWWDEPALEGPWDDDDDFEDEEDDDFDTNGPFAAAYEGVTFRDSADDGQEGALSDASNPWADNEFEQLNRSYEPQLKFLQTLADIQQQAIIVAARILHHPAEASEDEEKQEEAGEAPQPVEKTAATEAVTAAVENWSRELLRFERELGHLLHEIHLRELAPPSGSHDANVEYDIQLQSKLYLMHNIIWTLTRLRFVRRVADSLLFPRKQNNTQQEDWLTEFLYAILRNDVTTVRKLLPNCLQRLSKRKLLYVPLESGGTPRSISDAQELHTLLRFLVTALPGLGLYRETWHVIVTAYRMERGSRPRGPAITEFDRLFRLALSNTLSYLLKSSLQWRSGRIDDDDLIDILAEVVDHFGNIWLKHSQTMRLSAAEGLKDERIWDGTKAFIRRYGAELFHARNLTLGYIRAIVQSGVEEFLEYLEENDDPVAPHPLIEDLRTGTISADDAATHLEIIYGILIDKFDRFLEYNSTTTHSDYGDRFDCLLDFLRLEADYDRDDWNYAPLKIAHEALIQNGRFEAAKTWEQVFAMRSADRADEHLKQMHRLEKKYGVKLPALSDQIGERFVKPLAINRMVALVKQIMTESEETEERRQMFDDLRVQIENYQDGTHGTGLEVPEWLQMLEQEVRQFEFPEQTMHDPYGKELITPVTVNLREMRRQLRVWDDPVLPTKRSANKRPRDKS</sequence>
<dbReference type="RefSeq" id="WP_013629729.1">
    <property type="nucleotide sequence ID" value="NC_015174.1"/>
</dbReference>
<dbReference type="Proteomes" id="UP000006860">
    <property type="component" value="Chromosome"/>
</dbReference>
<dbReference type="KEGG" id="pbs:Plabr_3413"/>
<proteinExistence type="predicted"/>
<dbReference type="EMBL" id="CP002546">
    <property type="protein sequence ID" value="ADY61010.1"/>
    <property type="molecule type" value="Genomic_DNA"/>
</dbReference>
<dbReference type="HOGENOM" id="CLU_258836_0_0_0"/>
<dbReference type="OrthoDB" id="220607at2"/>
<feature type="compositionally biased region" description="Acidic residues" evidence="1">
    <location>
        <begin position="785"/>
        <end position="796"/>
    </location>
</feature>
<feature type="compositionally biased region" description="Acidic residues" evidence="1">
    <location>
        <begin position="675"/>
        <end position="709"/>
    </location>
</feature>
<feature type="region of interest" description="Disordered" evidence="1">
    <location>
        <begin position="784"/>
        <end position="804"/>
    </location>
</feature>
<gene>
    <name evidence="2" type="ordered locus">Plabr_3413</name>
</gene>
<organism evidence="2 3">
    <name type="scientific">Rubinisphaera brasiliensis (strain ATCC 49424 / DSM 5305 / JCM 21570 / IAM 15109 / NBRC 103401 / IFAM 1448)</name>
    <name type="common">Planctomyces brasiliensis</name>
    <dbReference type="NCBI Taxonomy" id="756272"/>
    <lineage>
        <taxon>Bacteria</taxon>
        <taxon>Pseudomonadati</taxon>
        <taxon>Planctomycetota</taxon>
        <taxon>Planctomycetia</taxon>
        <taxon>Planctomycetales</taxon>
        <taxon>Planctomycetaceae</taxon>
        <taxon>Rubinisphaera</taxon>
    </lineage>
</organism>
<evidence type="ECO:0000256" key="1">
    <source>
        <dbReference type="SAM" id="MobiDB-lite"/>
    </source>
</evidence>
<keyword evidence="3" id="KW-1185">Reference proteome</keyword>
<dbReference type="eggNOG" id="ENOG502Z8KZ">
    <property type="taxonomic scope" value="Bacteria"/>
</dbReference>
<reference evidence="3" key="1">
    <citation type="submission" date="2011-02" db="EMBL/GenBank/DDBJ databases">
        <title>The complete genome of Planctomyces brasiliensis DSM 5305.</title>
        <authorList>
            <person name="Lucas S."/>
            <person name="Copeland A."/>
            <person name="Lapidus A."/>
            <person name="Bruce D."/>
            <person name="Goodwin L."/>
            <person name="Pitluck S."/>
            <person name="Kyrpides N."/>
            <person name="Mavromatis K."/>
            <person name="Pagani I."/>
            <person name="Ivanova N."/>
            <person name="Ovchinnikova G."/>
            <person name="Lu M."/>
            <person name="Detter J.C."/>
            <person name="Han C."/>
            <person name="Land M."/>
            <person name="Hauser L."/>
            <person name="Markowitz V."/>
            <person name="Cheng J.-F."/>
            <person name="Hugenholtz P."/>
            <person name="Woyke T."/>
            <person name="Wu D."/>
            <person name="Tindall B."/>
            <person name="Pomrenke H.G."/>
            <person name="Brambilla E."/>
            <person name="Klenk H.-P."/>
            <person name="Eisen J.A."/>
        </authorList>
    </citation>
    <scope>NUCLEOTIDE SEQUENCE [LARGE SCALE GENOMIC DNA]</scope>
    <source>
        <strain evidence="3">ATCC 49424 / DSM 5305 / JCM 21570 / NBRC 103401 / IFAM 1448</strain>
    </source>
</reference>
<name>F0SM55_RUBBR</name>
<evidence type="ECO:0000313" key="2">
    <source>
        <dbReference type="EMBL" id="ADY61010.1"/>
    </source>
</evidence>
<feature type="region of interest" description="Disordered" evidence="1">
    <location>
        <begin position="664"/>
        <end position="714"/>
    </location>
</feature>